<sequence length="126" mass="14045">MALVNMSKGKEESLRCFMECYATISIKIRDLNTEVALYSIIMAIKPNLFSNSLCNKGVLNLRDRIEELIQTFSGKCRSNLSDVDGQNFLEANQKEIGGICRCNKLGRSIEGGELAHLKNQSFDAHA</sequence>
<protein>
    <submittedName>
        <fullName evidence="1">Uncharacterized protein</fullName>
    </submittedName>
</protein>
<dbReference type="Proteomes" id="UP000257109">
    <property type="component" value="Unassembled WGS sequence"/>
</dbReference>
<proteinExistence type="predicted"/>
<evidence type="ECO:0000313" key="2">
    <source>
        <dbReference type="Proteomes" id="UP000257109"/>
    </source>
</evidence>
<organism evidence="1 2">
    <name type="scientific">Mucuna pruriens</name>
    <name type="common">Velvet bean</name>
    <name type="synonym">Dolichos pruriens</name>
    <dbReference type="NCBI Taxonomy" id="157652"/>
    <lineage>
        <taxon>Eukaryota</taxon>
        <taxon>Viridiplantae</taxon>
        <taxon>Streptophyta</taxon>
        <taxon>Embryophyta</taxon>
        <taxon>Tracheophyta</taxon>
        <taxon>Spermatophyta</taxon>
        <taxon>Magnoliopsida</taxon>
        <taxon>eudicotyledons</taxon>
        <taxon>Gunneridae</taxon>
        <taxon>Pentapetalae</taxon>
        <taxon>rosids</taxon>
        <taxon>fabids</taxon>
        <taxon>Fabales</taxon>
        <taxon>Fabaceae</taxon>
        <taxon>Papilionoideae</taxon>
        <taxon>50 kb inversion clade</taxon>
        <taxon>NPAAA clade</taxon>
        <taxon>indigoferoid/millettioid clade</taxon>
        <taxon>Phaseoleae</taxon>
        <taxon>Mucuna</taxon>
    </lineage>
</organism>
<feature type="non-terminal residue" evidence="1">
    <location>
        <position position="1"/>
    </location>
</feature>
<dbReference type="EMBL" id="QJKJ01016076">
    <property type="protein sequence ID" value="RDX61545.1"/>
    <property type="molecule type" value="Genomic_DNA"/>
</dbReference>
<name>A0A371E684_MUCPR</name>
<gene>
    <name evidence="1" type="ORF">CR513_60215</name>
</gene>
<comment type="caution">
    <text evidence="1">The sequence shown here is derived from an EMBL/GenBank/DDBJ whole genome shotgun (WGS) entry which is preliminary data.</text>
</comment>
<reference evidence="1" key="1">
    <citation type="submission" date="2018-05" db="EMBL/GenBank/DDBJ databases">
        <title>Draft genome of Mucuna pruriens seed.</title>
        <authorList>
            <person name="Nnadi N.E."/>
            <person name="Vos R."/>
            <person name="Hasami M.H."/>
            <person name="Devisetty U.K."/>
            <person name="Aguiy J.C."/>
        </authorList>
    </citation>
    <scope>NUCLEOTIDE SEQUENCE [LARGE SCALE GENOMIC DNA]</scope>
    <source>
        <strain evidence="1">JCA_2017</strain>
    </source>
</reference>
<evidence type="ECO:0000313" key="1">
    <source>
        <dbReference type="EMBL" id="RDX61545.1"/>
    </source>
</evidence>
<accession>A0A371E684</accession>
<keyword evidence="2" id="KW-1185">Reference proteome</keyword>
<dbReference type="AlphaFoldDB" id="A0A371E684"/>
<dbReference type="OrthoDB" id="1737504at2759"/>